<evidence type="ECO:0000313" key="3">
    <source>
        <dbReference type="Proteomes" id="UP000765509"/>
    </source>
</evidence>
<proteinExistence type="predicted"/>
<sequence length="121" mass="13730">MVERPSLPSFGCDFLVIHTPKEEYLILDFDFLNHSNPSIDWRKGLITFNPDYKDSSDSFIPLSNEVNTAATCAALVGDSRAPSFPTSVHIPSLMWTFLLHLIMTPWRSFGMKGKIKKKLKL</sequence>
<dbReference type="OrthoDB" id="2684341at2759"/>
<dbReference type="Proteomes" id="UP000765509">
    <property type="component" value="Unassembled WGS sequence"/>
</dbReference>
<dbReference type="AlphaFoldDB" id="A0A9Q3P4Q0"/>
<feature type="transmembrane region" description="Helical" evidence="1">
    <location>
        <begin position="92"/>
        <end position="110"/>
    </location>
</feature>
<dbReference type="EMBL" id="AVOT02052330">
    <property type="protein sequence ID" value="MBW0547266.1"/>
    <property type="molecule type" value="Genomic_DNA"/>
</dbReference>
<accession>A0A9Q3P4Q0</accession>
<protein>
    <submittedName>
        <fullName evidence="2">Uncharacterized protein</fullName>
    </submittedName>
</protein>
<keyword evidence="1" id="KW-0472">Membrane</keyword>
<gene>
    <name evidence="2" type="ORF">O181_086981</name>
</gene>
<comment type="caution">
    <text evidence="2">The sequence shown here is derived from an EMBL/GenBank/DDBJ whole genome shotgun (WGS) entry which is preliminary data.</text>
</comment>
<organism evidence="2 3">
    <name type="scientific">Austropuccinia psidii MF-1</name>
    <dbReference type="NCBI Taxonomy" id="1389203"/>
    <lineage>
        <taxon>Eukaryota</taxon>
        <taxon>Fungi</taxon>
        <taxon>Dikarya</taxon>
        <taxon>Basidiomycota</taxon>
        <taxon>Pucciniomycotina</taxon>
        <taxon>Pucciniomycetes</taxon>
        <taxon>Pucciniales</taxon>
        <taxon>Sphaerophragmiaceae</taxon>
        <taxon>Austropuccinia</taxon>
    </lineage>
</organism>
<evidence type="ECO:0000256" key="1">
    <source>
        <dbReference type="SAM" id="Phobius"/>
    </source>
</evidence>
<reference evidence="2" key="1">
    <citation type="submission" date="2021-03" db="EMBL/GenBank/DDBJ databases">
        <title>Draft genome sequence of rust myrtle Austropuccinia psidii MF-1, a brazilian biotype.</title>
        <authorList>
            <person name="Quecine M.C."/>
            <person name="Pachon D.M.R."/>
            <person name="Bonatelli M.L."/>
            <person name="Correr F.H."/>
            <person name="Franceschini L.M."/>
            <person name="Leite T.F."/>
            <person name="Margarido G.R.A."/>
            <person name="Almeida C.A."/>
            <person name="Ferrarezi J.A."/>
            <person name="Labate C.A."/>
        </authorList>
    </citation>
    <scope>NUCLEOTIDE SEQUENCE</scope>
    <source>
        <strain evidence="2">MF-1</strain>
    </source>
</reference>
<keyword evidence="1" id="KW-0812">Transmembrane</keyword>
<keyword evidence="1" id="KW-1133">Transmembrane helix</keyword>
<keyword evidence="3" id="KW-1185">Reference proteome</keyword>
<evidence type="ECO:0000313" key="2">
    <source>
        <dbReference type="EMBL" id="MBW0547266.1"/>
    </source>
</evidence>
<name>A0A9Q3P4Q0_9BASI</name>